<accession>A0A4Z0AR30</accession>
<reference evidence="2 3" key="1">
    <citation type="journal article" date="2019" name="Syst. Appl. Microbiol.">
        <title>New species of pathogenic Pseudomonas isolated from citrus in Tunisia: Proposal of Pseudomonas kairouanensis sp. nov. and Pseudomonas nabeulensis sp. nov.</title>
        <authorList>
            <person name="Oueslati M."/>
            <person name="Mulet M."/>
            <person name="Gomila M."/>
            <person name="Berge O."/>
            <person name="Hajlaoui M.R."/>
            <person name="Lalucat J."/>
            <person name="Sadfi-Zouaoui N."/>
            <person name="Garcia-Valdes E."/>
        </authorList>
    </citation>
    <scope>NUCLEOTIDE SEQUENCE [LARGE SCALE GENOMIC DNA]</scope>
    <source>
        <strain evidence="2 3">E10B</strain>
    </source>
</reference>
<dbReference type="InterPro" id="IPR007138">
    <property type="entry name" value="ABM_dom"/>
</dbReference>
<comment type="caution">
    <text evidence="2">The sequence shown here is derived from an EMBL/GenBank/DDBJ whole genome shotgun (WGS) entry which is preliminary data.</text>
</comment>
<dbReference type="Gene3D" id="3.30.70.100">
    <property type="match status" value="1"/>
</dbReference>
<dbReference type="GO" id="GO:0005829">
    <property type="term" value="C:cytosol"/>
    <property type="evidence" value="ECO:0007669"/>
    <property type="project" value="TreeGrafter"/>
</dbReference>
<evidence type="ECO:0000259" key="1">
    <source>
        <dbReference type="PROSITE" id="PS51725"/>
    </source>
</evidence>
<organism evidence="2 3">
    <name type="scientific">Pseudomonas nabeulensis</name>
    <dbReference type="NCBI Taxonomy" id="2293833"/>
    <lineage>
        <taxon>Bacteria</taxon>
        <taxon>Pseudomonadati</taxon>
        <taxon>Pseudomonadota</taxon>
        <taxon>Gammaproteobacteria</taxon>
        <taxon>Pseudomonadales</taxon>
        <taxon>Pseudomonadaceae</taxon>
        <taxon>Pseudomonas</taxon>
    </lineage>
</organism>
<dbReference type="Pfam" id="PF03992">
    <property type="entry name" value="ABM"/>
    <property type="match status" value="1"/>
</dbReference>
<keyword evidence="2" id="KW-0503">Monooxygenase</keyword>
<evidence type="ECO:0000313" key="3">
    <source>
        <dbReference type="Proteomes" id="UP000297734"/>
    </source>
</evidence>
<dbReference type="RefSeq" id="WP_135310210.1">
    <property type="nucleotide sequence ID" value="NZ_QUZT01000051.1"/>
</dbReference>
<dbReference type="Proteomes" id="UP000297734">
    <property type="component" value="Unassembled WGS sequence"/>
</dbReference>
<dbReference type="GO" id="GO:0004497">
    <property type="term" value="F:monooxygenase activity"/>
    <property type="evidence" value="ECO:0007669"/>
    <property type="project" value="UniProtKB-KW"/>
</dbReference>
<dbReference type="InterPro" id="IPR050744">
    <property type="entry name" value="AI-2_Isomerase_LsrG"/>
</dbReference>
<dbReference type="OrthoDB" id="6039968at2"/>
<evidence type="ECO:0000313" key="2">
    <source>
        <dbReference type="EMBL" id="TFY89252.1"/>
    </source>
</evidence>
<dbReference type="AlphaFoldDB" id="A0A4Z0AR30"/>
<dbReference type="SUPFAM" id="SSF54909">
    <property type="entry name" value="Dimeric alpha+beta barrel"/>
    <property type="match status" value="1"/>
</dbReference>
<protein>
    <submittedName>
        <fullName evidence="2">Monooxygenase</fullName>
    </submittedName>
</protein>
<dbReference type="InterPro" id="IPR011008">
    <property type="entry name" value="Dimeric_a/b-barrel"/>
</dbReference>
<dbReference type="PANTHER" id="PTHR33336:SF3">
    <property type="entry name" value="ABM DOMAIN-CONTAINING PROTEIN"/>
    <property type="match status" value="1"/>
</dbReference>
<sequence length="93" mass="10209">MPARAFNTVIVRAAAGRSAELGERLQQIAQCVRSTPGCLSYAVQRDALDTDVWTVSGQWVGAEQLNEHFTLPALQGFIELTSQHLARGLDFDH</sequence>
<proteinExistence type="predicted"/>
<keyword evidence="3" id="KW-1185">Reference proteome</keyword>
<dbReference type="PROSITE" id="PS51725">
    <property type="entry name" value="ABM"/>
    <property type="match status" value="1"/>
</dbReference>
<name>A0A4Z0AR30_9PSED</name>
<dbReference type="EMBL" id="QUZT01000051">
    <property type="protein sequence ID" value="TFY89252.1"/>
    <property type="molecule type" value="Genomic_DNA"/>
</dbReference>
<keyword evidence="2" id="KW-0560">Oxidoreductase</keyword>
<feature type="domain" description="ABM" evidence="1">
    <location>
        <begin position="3"/>
        <end position="93"/>
    </location>
</feature>
<gene>
    <name evidence="2" type="ORF">DYL61_22830</name>
</gene>
<dbReference type="PANTHER" id="PTHR33336">
    <property type="entry name" value="QUINOL MONOOXYGENASE YGIN-RELATED"/>
    <property type="match status" value="1"/>
</dbReference>